<reference evidence="2" key="1">
    <citation type="submission" date="2021-01" db="EMBL/GenBank/DDBJ databases">
        <title>Whole genome shotgun sequence of Dactylosporangium siamense NBRC 106093.</title>
        <authorList>
            <person name="Komaki H."/>
            <person name="Tamura T."/>
        </authorList>
    </citation>
    <scope>NUCLEOTIDE SEQUENCE</scope>
    <source>
        <strain evidence="2">NBRC 106093</strain>
    </source>
</reference>
<keyword evidence="1" id="KW-0812">Transmembrane</keyword>
<keyword evidence="1" id="KW-1133">Transmembrane helix</keyword>
<comment type="caution">
    <text evidence="2">The sequence shown here is derived from an EMBL/GenBank/DDBJ whole genome shotgun (WGS) entry which is preliminary data.</text>
</comment>
<keyword evidence="1" id="KW-0472">Membrane</keyword>
<sequence>MDWLDYLGWAGSAVLVWSLSQARILRLRVLNLIGSVVLVVYNAALSVWPMVGLNVAMTGINAYHLYKMLRTRHDDATYTVVQVGTDDTFLAHVLRVHWADLAKFNPSFRFDDAPDRAAFLTMRGDEVVGVLFLRPAGDGVAQIELDYVTKRFRDLSPGEFVFRDSGLLTSRGYRRVLTPPGMVAPYYGRLGFQRHGDHYELELSAPDQAGQRGTA</sequence>
<accession>A0A919UCQ5</accession>
<dbReference type="AlphaFoldDB" id="A0A919UCQ5"/>
<dbReference type="EMBL" id="BONQ01000137">
    <property type="protein sequence ID" value="GIG50637.1"/>
    <property type="molecule type" value="Genomic_DNA"/>
</dbReference>
<name>A0A919UCQ5_9ACTN</name>
<evidence type="ECO:0000256" key="1">
    <source>
        <dbReference type="SAM" id="Phobius"/>
    </source>
</evidence>
<organism evidence="2 3">
    <name type="scientific">Dactylosporangium siamense</name>
    <dbReference type="NCBI Taxonomy" id="685454"/>
    <lineage>
        <taxon>Bacteria</taxon>
        <taxon>Bacillati</taxon>
        <taxon>Actinomycetota</taxon>
        <taxon>Actinomycetes</taxon>
        <taxon>Micromonosporales</taxon>
        <taxon>Micromonosporaceae</taxon>
        <taxon>Dactylosporangium</taxon>
    </lineage>
</organism>
<gene>
    <name evidence="2" type="ORF">Dsi01nite_086780</name>
</gene>
<feature type="transmembrane region" description="Helical" evidence="1">
    <location>
        <begin position="32"/>
        <end position="51"/>
    </location>
</feature>
<evidence type="ECO:0000313" key="2">
    <source>
        <dbReference type="EMBL" id="GIG50637.1"/>
    </source>
</evidence>
<evidence type="ECO:0008006" key="4">
    <source>
        <dbReference type="Google" id="ProtNLM"/>
    </source>
</evidence>
<dbReference type="InterPro" id="IPR016181">
    <property type="entry name" value="Acyl_CoA_acyltransferase"/>
</dbReference>
<keyword evidence="3" id="KW-1185">Reference proteome</keyword>
<dbReference type="Proteomes" id="UP000660611">
    <property type="component" value="Unassembled WGS sequence"/>
</dbReference>
<evidence type="ECO:0000313" key="3">
    <source>
        <dbReference type="Proteomes" id="UP000660611"/>
    </source>
</evidence>
<dbReference type="SUPFAM" id="SSF55729">
    <property type="entry name" value="Acyl-CoA N-acyltransferases (Nat)"/>
    <property type="match status" value="1"/>
</dbReference>
<dbReference type="RefSeq" id="WP_203852281.1">
    <property type="nucleotide sequence ID" value="NZ_BAAAVW010000010.1"/>
</dbReference>
<proteinExistence type="predicted"/>
<protein>
    <recommendedName>
        <fullName evidence="4">YgjV family protein</fullName>
    </recommendedName>
</protein>